<dbReference type="Pfam" id="PF04002">
    <property type="entry name" value="RadC"/>
    <property type="match status" value="1"/>
</dbReference>
<evidence type="ECO:0000259" key="7">
    <source>
        <dbReference type="PROSITE" id="PS50249"/>
    </source>
</evidence>
<dbReference type="PANTHER" id="PTHR30471:SF3">
    <property type="entry name" value="UPF0758 PROTEIN YEES-RELATED"/>
    <property type="match status" value="1"/>
</dbReference>
<feature type="domain" description="MPN" evidence="7">
    <location>
        <begin position="41"/>
        <end position="163"/>
    </location>
</feature>
<evidence type="ECO:0000256" key="2">
    <source>
        <dbReference type="ARBA" id="ARBA00022670"/>
    </source>
</evidence>
<proteinExistence type="inferred from homology"/>
<keyword evidence="2" id="KW-0645">Protease</keyword>
<dbReference type="InterPro" id="IPR037518">
    <property type="entry name" value="MPN"/>
</dbReference>
<dbReference type="Proteomes" id="UP001597399">
    <property type="component" value="Unassembled WGS sequence"/>
</dbReference>
<keyword evidence="4" id="KW-0378">Hydrolase</keyword>
<dbReference type="RefSeq" id="WP_253061661.1">
    <property type="nucleotide sequence ID" value="NZ_JAMXWM010000010.1"/>
</dbReference>
<protein>
    <submittedName>
        <fullName evidence="8">DNA repair protein RadC</fullName>
    </submittedName>
</protein>
<keyword evidence="9" id="KW-1185">Reference proteome</keyword>
<organism evidence="8 9">
    <name type="scientific">Sporolactobacillus shoreicorticis</name>
    <dbReference type="NCBI Taxonomy" id="1923877"/>
    <lineage>
        <taxon>Bacteria</taxon>
        <taxon>Bacillati</taxon>
        <taxon>Bacillota</taxon>
        <taxon>Bacilli</taxon>
        <taxon>Bacillales</taxon>
        <taxon>Sporolactobacillaceae</taxon>
        <taxon>Sporolactobacillus</taxon>
    </lineage>
</organism>
<dbReference type="Gene3D" id="3.40.140.10">
    <property type="entry name" value="Cytidine Deaminase, domain 2"/>
    <property type="match status" value="1"/>
</dbReference>
<evidence type="ECO:0000313" key="8">
    <source>
        <dbReference type="EMBL" id="MFD2695987.1"/>
    </source>
</evidence>
<dbReference type="EMBL" id="JBHUMQ010000057">
    <property type="protein sequence ID" value="MFD2695987.1"/>
    <property type="molecule type" value="Genomic_DNA"/>
</dbReference>
<name>A0ABW5S9Y8_9BACL</name>
<accession>A0ABW5S9Y8</accession>
<comment type="similarity">
    <text evidence="1">Belongs to the UPF0758 family.</text>
</comment>
<dbReference type="InterPro" id="IPR020891">
    <property type="entry name" value="UPF0758_CS"/>
</dbReference>
<dbReference type="PROSITE" id="PS50249">
    <property type="entry name" value="MPN"/>
    <property type="match status" value="1"/>
</dbReference>
<evidence type="ECO:0000256" key="5">
    <source>
        <dbReference type="ARBA" id="ARBA00022833"/>
    </source>
</evidence>
<dbReference type="InterPro" id="IPR001405">
    <property type="entry name" value="UPF0758"/>
</dbReference>
<evidence type="ECO:0000313" key="9">
    <source>
        <dbReference type="Proteomes" id="UP001597399"/>
    </source>
</evidence>
<evidence type="ECO:0000256" key="4">
    <source>
        <dbReference type="ARBA" id="ARBA00022801"/>
    </source>
</evidence>
<evidence type="ECO:0000256" key="6">
    <source>
        <dbReference type="ARBA" id="ARBA00023049"/>
    </source>
</evidence>
<evidence type="ECO:0000256" key="1">
    <source>
        <dbReference type="ARBA" id="ARBA00010243"/>
    </source>
</evidence>
<evidence type="ECO:0000256" key="3">
    <source>
        <dbReference type="ARBA" id="ARBA00022723"/>
    </source>
</evidence>
<comment type="caution">
    <text evidence="8">The sequence shown here is derived from an EMBL/GenBank/DDBJ whole genome shotgun (WGS) entry which is preliminary data.</text>
</comment>
<reference evidence="9" key="1">
    <citation type="journal article" date="2019" name="Int. J. Syst. Evol. Microbiol.">
        <title>The Global Catalogue of Microorganisms (GCM) 10K type strain sequencing project: providing services to taxonomists for standard genome sequencing and annotation.</title>
        <authorList>
            <consortium name="The Broad Institute Genomics Platform"/>
            <consortium name="The Broad Institute Genome Sequencing Center for Infectious Disease"/>
            <person name="Wu L."/>
            <person name="Ma J."/>
        </authorList>
    </citation>
    <scope>NUCLEOTIDE SEQUENCE [LARGE SCALE GENOMIC DNA]</scope>
    <source>
        <strain evidence="9">TISTR 2466</strain>
    </source>
</reference>
<gene>
    <name evidence="8" type="primary">radC</name>
    <name evidence="8" type="ORF">ACFSUE_20475</name>
</gene>
<keyword evidence="6" id="KW-0482">Metalloprotease</keyword>
<keyword evidence="3" id="KW-0479">Metal-binding</keyword>
<dbReference type="InterPro" id="IPR025657">
    <property type="entry name" value="RadC_JAB"/>
</dbReference>
<keyword evidence="5" id="KW-0862">Zinc</keyword>
<sequence>MDTLYGPQPSIGIQQAKSAKRVSIISLRVVKEKSTLYSNRFIRSPEDGYQCIKPFLELRDREYFIVVTLDTKNQPTSINICHIGNLNSSIVHPREVFKTAVLSNAASILIAHNHPSGIVDPSREDKEVTKRLVSVGNIIGIEVLDHLIIGDNKYLSFKEQGLI</sequence>
<dbReference type="NCBIfam" id="TIGR00608">
    <property type="entry name" value="radc"/>
    <property type="match status" value="1"/>
</dbReference>
<dbReference type="CDD" id="cd08071">
    <property type="entry name" value="MPN_DUF2466"/>
    <property type="match status" value="1"/>
</dbReference>
<dbReference type="PROSITE" id="PS01302">
    <property type="entry name" value="UPF0758"/>
    <property type="match status" value="1"/>
</dbReference>
<dbReference type="PANTHER" id="PTHR30471">
    <property type="entry name" value="DNA REPAIR PROTEIN RADC"/>
    <property type="match status" value="1"/>
</dbReference>